<dbReference type="Pfam" id="PF19291">
    <property type="entry name" value="TREH_N"/>
    <property type="match status" value="1"/>
</dbReference>
<dbReference type="InterPro" id="IPR011613">
    <property type="entry name" value="GH15-like"/>
</dbReference>
<dbReference type="Gene3D" id="1.50.10.10">
    <property type="match status" value="1"/>
</dbReference>
<dbReference type="RefSeq" id="WP_252167617.1">
    <property type="nucleotide sequence ID" value="NZ_CP084930.1"/>
</dbReference>
<feature type="domain" description="GH15-like" evidence="1">
    <location>
        <begin position="215"/>
        <end position="581"/>
    </location>
</feature>
<keyword evidence="3" id="KW-0378">Hydrolase</keyword>
<evidence type="ECO:0000313" key="3">
    <source>
        <dbReference type="EMBL" id="USI73811.1"/>
    </source>
</evidence>
<name>A0ABY4XAV6_9SPHN</name>
<dbReference type="Pfam" id="PF00723">
    <property type="entry name" value="Glyco_hydro_15"/>
    <property type="match status" value="1"/>
</dbReference>
<dbReference type="PANTHER" id="PTHR31616">
    <property type="entry name" value="TREHALASE"/>
    <property type="match status" value="1"/>
</dbReference>
<sequence length="610" mass="67124">MSRAIEDYALIGSTHSAALVHRDGTIAWLCLPRFDSEAIFASLLGTEAHGGWTMHARGEAERTRRYLPDTMILETTIATPTGTAVVLDFMPPPASDEVHELIRIVRGVEGEVALATELRLRFNYGRDIPWVHRKEGATLAVAGPDAVRISSSIELENEDFATRAEFTCHAGQAIAFTLEWYPSHREPPLPRDAFALLEHSRCFWQNWIAAYSADGPYADMVERSLLTLKAMTYSPTGGIVAAPTTSLPEAPGGVRNWDYRFCWLRDAVATIYALGASGFLEEAGAWRWWLMRAVAGAPDELQIMYGLRGERRLTEIELDHLPGFADSRPVRIGNAASEQIQLDVYGAVLAAFDAARRSGIPDMDAVWPVQCAIAHHLLAIWDQPDSGLWEMRGPKRQFVHSKMMCWLAFDRMIASAEDFGLSGDLDTWRAARDAIHAQVCAQGFDAESNSFVQYYGAKGVDAALLQMPIMGFLPPEDPRVRGTIARIERELLHNGVVYRYRTDDGADGLPGEEGAFLACSFWLAEAYALCGRLDDAKALFAHLCGFANDLGLLAEEYDPVNQRQLGNFPQAFSHFALVNAAHTLAGATGGMAQSLAGRHGRRLKETDAAA</sequence>
<dbReference type="PANTHER" id="PTHR31616:SF0">
    <property type="entry name" value="GLUCAN 1,4-ALPHA-GLUCOSIDASE"/>
    <property type="match status" value="1"/>
</dbReference>
<reference evidence="3" key="1">
    <citation type="journal article" date="2022" name="Toxins">
        <title>Genomic Analysis of Sphingopyxis sp. USTB-05 for Biodegrading Cyanobacterial Hepatotoxins.</title>
        <authorList>
            <person name="Liu C."/>
            <person name="Xu Q."/>
            <person name="Zhao Z."/>
            <person name="Zhang H."/>
            <person name="Liu X."/>
            <person name="Yin C."/>
            <person name="Liu Y."/>
            <person name="Yan H."/>
        </authorList>
    </citation>
    <scope>NUCLEOTIDE SEQUENCE</scope>
    <source>
        <strain evidence="3">NBD5</strain>
    </source>
</reference>
<gene>
    <name evidence="3" type="ORF">LHA26_04915</name>
</gene>
<dbReference type="SUPFAM" id="SSF48208">
    <property type="entry name" value="Six-hairpin glycosidases"/>
    <property type="match status" value="1"/>
</dbReference>
<protein>
    <submittedName>
        <fullName evidence="3">Glycoside hydrolase family 15 protein</fullName>
    </submittedName>
</protein>
<organism evidence="3 4">
    <name type="scientific">Sphingomonas morindae</name>
    <dbReference type="NCBI Taxonomy" id="1541170"/>
    <lineage>
        <taxon>Bacteria</taxon>
        <taxon>Pseudomonadati</taxon>
        <taxon>Pseudomonadota</taxon>
        <taxon>Alphaproteobacteria</taxon>
        <taxon>Sphingomonadales</taxon>
        <taxon>Sphingomonadaceae</taxon>
        <taxon>Sphingomonas</taxon>
    </lineage>
</organism>
<dbReference type="InterPro" id="IPR012341">
    <property type="entry name" value="6hp_glycosidase-like_sf"/>
</dbReference>
<dbReference type="InterPro" id="IPR045582">
    <property type="entry name" value="Trehalase-like_N"/>
</dbReference>
<dbReference type="GO" id="GO:0016787">
    <property type="term" value="F:hydrolase activity"/>
    <property type="evidence" value="ECO:0007669"/>
    <property type="project" value="UniProtKB-KW"/>
</dbReference>
<accession>A0ABY4XAV6</accession>
<evidence type="ECO:0000259" key="1">
    <source>
        <dbReference type="Pfam" id="PF00723"/>
    </source>
</evidence>
<proteinExistence type="predicted"/>
<keyword evidence="4" id="KW-1185">Reference proteome</keyword>
<dbReference type="InterPro" id="IPR008928">
    <property type="entry name" value="6-hairpin_glycosidase_sf"/>
</dbReference>
<dbReference type="EMBL" id="CP084930">
    <property type="protein sequence ID" value="USI73811.1"/>
    <property type="molecule type" value="Genomic_DNA"/>
</dbReference>
<feature type="domain" description="Trehalase-like N-terminal" evidence="2">
    <location>
        <begin position="3"/>
        <end position="126"/>
    </location>
</feature>
<evidence type="ECO:0000313" key="4">
    <source>
        <dbReference type="Proteomes" id="UP001056937"/>
    </source>
</evidence>
<evidence type="ECO:0000259" key="2">
    <source>
        <dbReference type="Pfam" id="PF19291"/>
    </source>
</evidence>
<dbReference type="Proteomes" id="UP001056937">
    <property type="component" value="Chromosome 1"/>
</dbReference>